<dbReference type="Proteomes" id="UP000003416">
    <property type="component" value="Unassembled WGS sequence"/>
</dbReference>
<sequence length="460" mass="53661">MQKSYKNKKISMRQKNYLWLLVVLLFAGNAVHAKSGGKEIHIPAKQVKENDFRKGGRFSHDYKMESENLVLFWESSFGKDPAGYVDKSRRFYPEELLREGERFFTYYVDKLKFADPETSQSARKKMIIWMFNDAETTAYGWGDEGVGMMWMRPCRAQSYPYCPLAHEMGHSFQYMVEADGSRGFGGHPLVEYTSQWMLWQVYSDWTTIEKYHLDAYMEQTHYSLLNGINQYHAPQFMEYWSNKHGLNIIARIWKEAEGNEDPVAAYKRLTGISQEEFNDEIYEAAARFATWDMPRVKNVCSSYANQHRCKLDKVADNWYQIAETRCPQNYGYNIIRLNVPEGGEEITLEFKGVAGSEGFRSGNLNDAGWRYGFVAVNKEGQCYYGKTYKAGNGDNRPVKFIVPEETQFLWFVVTAAPAQHRDYLKKWNELAKEKGKEAQWPYRIRLENVDLHQSVLKAKN</sequence>
<dbReference type="InterPro" id="IPR045690">
    <property type="entry name" value="DUF6055"/>
</dbReference>
<dbReference type="HOGENOM" id="CLU_026770_0_0_10"/>
<evidence type="ECO:0000313" key="1">
    <source>
        <dbReference type="EMBL" id="EGF50376.1"/>
    </source>
</evidence>
<comment type="caution">
    <text evidence="1">The sequence shown here is derived from an EMBL/GenBank/DDBJ whole genome shotgun (WGS) entry which is preliminary data.</text>
</comment>
<evidence type="ECO:0000313" key="2">
    <source>
        <dbReference type="Proteomes" id="UP000003416"/>
    </source>
</evidence>
<dbReference type="STRING" id="763034.HMPREF9446_03803"/>
<keyword evidence="2" id="KW-1185">Reference proteome</keyword>
<gene>
    <name evidence="1" type="ORF">HMPREF9446_03803</name>
</gene>
<accession>F3PYF5</accession>
<protein>
    <recommendedName>
        <fullName evidence="3">DUF4859 domain-containing protein</fullName>
    </recommendedName>
</protein>
<name>F3PYF5_9BACE</name>
<dbReference type="eggNOG" id="COG1208">
    <property type="taxonomic scope" value="Bacteria"/>
</dbReference>
<organism evidence="1 2">
    <name type="scientific">Bacteroides fluxus YIT 12057</name>
    <dbReference type="NCBI Taxonomy" id="763034"/>
    <lineage>
        <taxon>Bacteria</taxon>
        <taxon>Pseudomonadati</taxon>
        <taxon>Bacteroidota</taxon>
        <taxon>Bacteroidia</taxon>
        <taxon>Bacteroidales</taxon>
        <taxon>Bacteroidaceae</taxon>
        <taxon>Bacteroides</taxon>
    </lineage>
</organism>
<proteinExistence type="predicted"/>
<dbReference type="EMBL" id="AFBN01000109">
    <property type="protein sequence ID" value="EGF50376.1"/>
    <property type="molecule type" value="Genomic_DNA"/>
</dbReference>
<dbReference type="Pfam" id="PF19527">
    <property type="entry name" value="DUF6055"/>
    <property type="match status" value="1"/>
</dbReference>
<reference evidence="1 2" key="1">
    <citation type="submission" date="2011-02" db="EMBL/GenBank/DDBJ databases">
        <authorList>
            <person name="Weinstock G."/>
            <person name="Sodergren E."/>
            <person name="Clifton S."/>
            <person name="Fulton L."/>
            <person name="Fulton B."/>
            <person name="Courtney L."/>
            <person name="Fronick C."/>
            <person name="Harrison M."/>
            <person name="Strong C."/>
            <person name="Farmer C."/>
            <person name="Delahaunty K."/>
            <person name="Markovic C."/>
            <person name="Hall O."/>
            <person name="Minx P."/>
            <person name="Tomlinson C."/>
            <person name="Mitreva M."/>
            <person name="Hou S."/>
            <person name="Chen J."/>
            <person name="Wollam A."/>
            <person name="Pepin K.H."/>
            <person name="Johnson M."/>
            <person name="Bhonagiri V."/>
            <person name="Zhang X."/>
            <person name="Suruliraj S."/>
            <person name="Warren W."/>
            <person name="Chinwalla A."/>
            <person name="Mardis E.R."/>
            <person name="Wilson R.K."/>
        </authorList>
    </citation>
    <scope>NUCLEOTIDE SEQUENCE [LARGE SCALE GENOMIC DNA]</scope>
    <source>
        <strain evidence="1 2">YIT 12057</strain>
    </source>
</reference>
<evidence type="ECO:0008006" key="3">
    <source>
        <dbReference type="Google" id="ProtNLM"/>
    </source>
</evidence>
<dbReference type="AlphaFoldDB" id="F3PYF5"/>